<gene>
    <name evidence="2" type="ORF">FRUB_09071</name>
</gene>
<dbReference type="InterPro" id="IPR008928">
    <property type="entry name" value="6-hairpin_glycosidase_sf"/>
</dbReference>
<dbReference type="GO" id="GO:0005975">
    <property type="term" value="P:carbohydrate metabolic process"/>
    <property type="evidence" value="ECO:0007669"/>
    <property type="project" value="InterPro"/>
</dbReference>
<accession>A0A225DDA5</accession>
<evidence type="ECO:0000313" key="3">
    <source>
        <dbReference type="Proteomes" id="UP000214646"/>
    </source>
</evidence>
<dbReference type="EMBL" id="NIDE01000017">
    <property type="protein sequence ID" value="OWK36508.1"/>
    <property type="molecule type" value="Genomic_DNA"/>
</dbReference>
<reference evidence="3" key="1">
    <citation type="submission" date="2017-06" db="EMBL/GenBank/DDBJ databases">
        <title>Genome analysis of Fimbriiglobus ruber SP5, the first member of the order Planctomycetales with confirmed chitinolytic capability.</title>
        <authorList>
            <person name="Ravin N.V."/>
            <person name="Rakitin A.L."/>
            <person name="Ivanova A.A."/>
            <person name="Beletsky A.V."/>
            <person name="Kulichevskaya I.S."/>
            <person name="Mardanov A.V."/>
            <person name="Dedysh S.N."/>
        </authorList>
    </citation>
    <scope>NUCLEOTIDE SEQUENCE [LARGE SCALE GENOMIC DNA]</scope>
    <source>
        <strain evidence="3">SP5</strain>
    </source>
</reference>
<feature type="region of interest" description="Disordered" evidence="1">
    <location>
        <begin position="1"/>
        <end position="31"/>
    </location>
</feature>
<organism evidence="2 3">
    <name type="scientific">Fimbriiglobus ruber</name>
    <dbReference type="NCBI Taxonomy" id="1908690"/>
    <lineage>
        <taxon>Bacteria</taxon>
        <taxon>Pseudomonadati</taxon>
        <taxon>Planctomycetota</taxon>
        <taxon>Planctomycetia</taxon>
        <taxon>Gemmatales</taxon>
        <taxon>Gemmataceae</taxon>
        <taxon>Fimbriiglobus</taxon>
    </lineage>
</organism>
<keyword evidence="3" id="KW-1185">Reference proteome</keyword>
<sequence>MPEEPRALPPSVTGALPRPTPPVSPAAGTSVPSASVAETAAAPIARFHDLSTFPPETVQAVYSMRAGAAWLYRMNQANGRFLYGLNPALRMPLAGDNDFRQALAALALAEAARFTGEQELSARATQAVMVLLTLTKPDPSDPTCRVPEAPSDRCNRVGLAAVLALAAYQIPDAKLHAEAESLCAFLRKQCCPNGAINHTDTPTDDPGKTDPEGACTYPGLALRAIAVSHRAKPEAWKRDAAMRATVYYRSTFRAQPTAALAATLIHGCVEFYFANGKDAASRDAAFEMADWLCACQHTRADARVAAWAGGFKAGQAPAQASLEPGVESATCAAALVAAAKLTRQVPDLARFNKYRAAAVDGLAFARGLQFTEESAEHFERAFRARFLTGGVHLTPTNGLLRVDATALVVDAQLAFLESGAEARAE</sequence>
<dbReference type="Proteomes" id="UP000214646">
    <property type="component" value="Unassembled WGS sequence"/>
</dbReference>
<dbReference type="AlphaFoldDB" id="A0A225DDA5"/>
<dbReference type="SUPFAM" id="SSF48208">
    <property type="entry name" value="Six-hairpin glycosidases"/>
    <property type="match status" value="1"/>
</dbReference>
<comment type="caution">
    <text evidence="2">The sequence shown here is derived from an EMBL/GenBank/DDBJ whole genome shotgun (WGS) entry which is preliminary data.</text>
</comment>
<proteinExistence type="predicted"/>
<evidence type="ECO:0000313" key="2">
    <source>
        <dbReference type="EMBL" id="OWK36508.1"/>
    </source>
</evidence>
<protein>
    <submittedName>
        <fullName evidence="2">Uncharacterized protein</fullName>
    </submittedName>
</protein>
<name>A0A225DDA5_9BACT</name>
<evidence type="ECO:0000256" key="1">
    <source>
        <dbReference type="SAM" id="MobiDB-lite"/>
    </source>
</evidence>